<reference evidence="3 4" key="1">
    <citation type="submission" date="2018-11" db="EMBL/GenBank/DDBJ databases">
        <authorList>
            <consortium name="Pathogen Informatics"/>
        </authorList>
    </citation>
    <scope>NUCLEOTIDE SEQUENCE [LARGE SCALE GENOMIC DNA]</scope>
</reference>
<dbReference type="EMBL" id="UYRU01081971">
    <property type="protein sequence ID" value="VDN32308.1"/>
    <property type="molecule type" value="Genomic_DNA"/>
</dbReference>
<feature type="signal peptide" evidence="1">
    <location>
        <begin position="1"/>
        <end position="19"/>
    </location>
</feature>
<evidence type="ECO:0000256" key="1">
    <source>
        <dbReference type="SAM" id="SignalP"/>
    </source>
</evidence>
<evidence type="ECO:0000313" key="4">
    <source>
        <dbReference type="Proteomes" id="UP000281553"/>
    </source>
</evidence>
<feature type="domain" description="PLOD1-3-like GT" evidence="2">
    <location>
        <begin position="21"/>
        <end position="119"/>
    </location>
</feature>
<keyword evidence="4" id="KW-1185">Reference proteome</keyword>
<organism evidence="3 4">
    <name type="scientific">Dibothriocephalus latus</name>
    <name type="common">Fish tapeworm</name>
    <name type="synonym">Diphyllobothrium latum</name>
    <dbReference type="NCBI Taxonomy" id="60516"/>
    <lineage>
        <taxon>Eukaryota</taxon>
        <taxon>Metazoa</taxon>
        <taxon>Spiralia</taxon>
        <taxon>Lophotrochozoa</taxon>
        <taxon>Platyhelminthes</taxon>
        <taxon>Cestoda</taxon>
        <taxon>Eucestoda</taxon>
        <taxon>Diphyllobothriidea</taxon>
        <taxon>Diphyllobothriidae</taxon>
        <taxon>Dibothriocephalus</taxon>
    </lineage>
</organism>
<proteinExistence type="predicted"/>
<name>A0A3P7NA20_DIBLA</name>
<protein>
    <recommendedName>
        <fullName evidence="2">PLOD1-3-like GT domain-containing protein</fullName>
    </recommendedName>
</protein>
<evidence type="ECO:0000259" key="2">
    <source>
        <dbReference type="Pfam" id="PF25342"/>
    </source>
</evidence>
<feature type="chain" id="PRO_5018053651" description="PLOD1-3-like GT domain-containing protein" evidence="1">
    <location>
        <begin position="20"/>
        <end position="232"/>
    </location>
</feature>
<dbReference type="AlphaFoldDB" id="A0A3P7NA20"/>
<accession>A0A3P7NA20</accession>
<dbReference type="Proteomes" id="UP000281553">
    <property type="component" value="Unassembled WGS sequence"/>
</dbReference>
<sequence length="232" mass="26020">MLSVTFFLLTLTCLDTAKGSQDIRVIAFRGETDDATNRFLRSAKVFGYHFQEIDLSRYGRTTEMVPDSVKTKYLRNYLQTLEDDEPTYVLVVDGHSTILLARPLDLLDKATSVGSDILFIEDDKDLGESQSEAHLLFKGTFAKTKLLKLALAKAEDATDVSRSLVAIQEELGAKVTVDRDSQFFQLVTNTSDELKIRFEYDRGYVQNTHKDTIPVVAVASSNGKVSYTFQPI</sequence>
<dbReference type="InterPro" id="IPR057589">
    <property type="entry name" value="GT_PLOD"/>
</dbReference>
<dbReference type="Pfam" id="PF25342">
    <property type="entry name" value="GT_PLOD"/>
    <property type="match status" value="1"/>
</dbReference>
<keyword evidence="1" id="KW-0732">Signal</keyword>
<gene>
    <name evidence="3" type="ORF">DILT_LOCUS15949</name>
</gene>
<evidence type="ECO:0000313" key="3">
    <source>
        <dbReference type="EMBL" id="VDN32308.1"/>
    </source>
</evidence>